<accession>A0A9Q3DUD3</accession>
<dbReference type="CDD" id="cd03086">
    <property type="entry name" value="PGM3"/>
    <property type="match status" value="1"/>
</dbReference>
<evidence type="ECO:0000256" key="11">
    <source>
        <dbReference type="ARBA" id="ARBA00032065"/>
    </source>
</evidence>
<dbReference type="InterPro" id="IPR016066">
    <property type="entry name" value="A-D-PHexomutase_CS"/>
</dbReference>
<feature type="binding site" evidence="15">
    <location>
        <position position="280"/>
    </location>
    <ligand>
        <name>Mg(2+)</name>
        <dbReference type="ChEBI" id="CHEBI:18420"/>
    </ligand>
</feature>
<evidence type="ECO:0000259" key="18">
    <source>
        <dbReference type="Pfam" id="PF21404"/>
    </source>
</evidence>
<dbReference type="Gene3D" id="3.40.120.10">
    <property type="entry name" value="Alpha-D-Glucose-1,6-Bisphosphate, subunit A, domain 3"/>
    <property type="match status" value="2"/>
</dbReference>
<evidence type="ECO:0000256" key="8">
    <source>
        <dbReference type="ARBA" id="ARBA00023235"/>
    </source>
</evidence>
<evidence type="ECO:0000256" key="6">
    <source>
        <dbReference type="ARBA" id="ARBA00022723"/>
    </source>
</evidence>
<comment type="pathway">
    <text evidence="2 12">Nucleotide-sugar biosynthesis; UDP-N-acetyl-alpha-D-glucosamine biosynthesis; N-acetyl-alpha-D-glucosamine 1-phosphate from alpha-D-glucosamine 6-phosphate (route I): step 2/2.</text>
</comment>
<evidence type="ECO:0000313" key="20">
    <source>
        <dbReference type="EMBL" id="MBW0507933.1"/>
    </source>
</evidence>
<dbReference type="PANTHER" id="PTHR45955:SF1">
    <property type="entry name" value="PHOSPHOACETYLGLUCOSAMINE MUTASE"/>
    <property type="match status" value="1"/>
</dbReference>
<dbReference type="InterPro" id="IPR016657">
    <property type="entry name" value="PAGM"/>
</dbReference>
<protein>
    <recommendedName>
        <fullName evidence="4 12">Phosphoacetylglucosamine mutase</fullName>
        <shortName evidence="12">PAGM</shortName>
        <ecNumber evidence="4 12">5.4.2.3</ecNumber>
    </recommendedName>
    <alternativeName>
        <fullName evidence="11 12">Acetylglucosamine phosphomutase</fullName>
    </alternativeName>
    <alternativeName>
        <fullName evidence="10 12">N-acetylglucosamine-phosphate mutase</fullName>
    </alternativeName>
</protein>
<feature type="domain" description="Phosphoacetylglucosamine mutase AMG1" evidence="18">
    <location>
        <begin position="300"/>
        <end position="430"/>
    </location>
</feature>
<feature type="domain" description="Phosphoacetylglucosamine mutase AMG1" evidence="19">
    <location>
        <begin position="185"/>
        <end position="287"/>
    </location>
</feature>
<evidence type="ECO:0000256" key="4">
    <source>
        <dbReference type="ARBA" id="ARBA00012731"/>
    </source>
</evidence>
<gene>
    <name evidence="20" type="ORF">O181_047648</name>
</gene>
<dbReference type="InterPro" id="IPR049023">
    <property type="entry name" value="AMG1_II"/>
</dbReference>
<evidence type="ECO:0000259" key="19">
    <source>
        <dbReference type="Pfam" id="PF21405"/>
    </source>
</evidence>
<feature type="domain" description="Alpha-D-phosphohexomutase alpha/beta/alpha" evidence="17">
    <location>
        <begin position="103"/>
        <end position="175"/>
    </location>
</feature>
<dbReference type="OrthoDB" id="1928at2759"/>
<dbReference type="EC" id="5.4.2.3" evidence="4 12"/>
<dbReference type="GO" id="GO:0006048">
    <property type="term" value="P:UDP-N-acetylglucosamine biosynthetic process"/>
    <property type="evidence" value="ECO:0007669"/>
    <property type="project" value="UniProtKB-UniRule"/>
</dbReference>
<keyword evidence="7 12" id="KW-0460">Magnesium</keyword>
<feature type="binding site" evidence="15">
    <location>
        <position position="282"/>
    </location>
    <ligand>
        <name>Mg(2+)</name>
        <dbReference type="ChEBI" id="CHEBI:18420"/>
    </ligand>
</feature>
<dbReference type="FunFam" id="3.30.310.50:FF:000003">
    <property type="entry name" value="Phosphoacetylglucosamine mutase"/>
    <property type="match status" value="1"/>
</dbReference>
<feature type="active site" description="Phosphoserine intermediate" evidence="13">
    <location>
        <position position="65"/>
    </location>
</feature>
<comment type="function">
    <text evidence="12">Catalyzes the conversion of GlcNAc-6-P into GlcNAc-1-P during the synthesis of uridine diphosphate/UDP-GlcNAc, which is a biosynthetic precursor of chitin and also supplies the amino sugars for N-linked oligosaccharides of glycoproteins.</text>
</comment>
<keyword evidence="5" id="KW-0597">Phosphoprotein</keyword>
<comment type="caution">
    <text evidence="20">The sequence shown here is derived from an EMBL/GenBank/DDBJ whole genome shotgun (WGS) entry which is preliminary data.</text>
</comment>
<keyword evidence="8 12" id="KW-0413">Isomerase</keyword>
<proteinExistence type="inferred from homology"/>
<dbReference type="Pfam" id="PF21405">
    <property type="entry name" value="AMG1_II"/>
    <property type="match status" value="1"/>
</dbReference>
<dbReference type="FunFam" id="3.40.120.10:FF:000038">
    <property type="entry name" value="Phosphoacetylglucosamine mutase"/>
    <property type="match status" value="1"/>
</dbReference>
<dbReference type="GO" id="GO:0000287">
    <property type="term" value="F:magnesium ion binding"/>
    <property type="evidence" value="ECO:0007669"/>
    <property type="project" value="InterPro"/>
</dbReference>
<dbReference type="InterPro" id="IPR016055">
    <property type="entry name" value="A-D-PHexomutase_a/b/a-I/II/III"/>
</dbReference>
<feature type="domain" description="Alpha-D-phosphohexomutase C-terminal" evidence="16">
    <location>
        <begin position="446"/>
        <end position="519"/>
    </location>
</feature>
<dbReference type="SUPFAM" id="SSF53738">
    <property type="entry name" value="Phosphoglucomutase, first 3 domains"/>
    <property type="match status" value="4"/>
</dbReference>
<feature type="binding site" evidence="14">
    <location>
        <begin position="491"/>
        <end position="495"/>
    </location>
    <ligand>
        <name>substrate</name>
    </ligand>
</feature>
<evidence type="ECO:0000256" key="10">
    <source>
        <dbReference type="ARBA" id="ARBA00031926"/>
    </source>
</evidence>
<dbReference type="FunFam" id="3.40.120.10:FF:000023">
    <property type="entry name" value="Phosphoacetylglucosamine mutase"/>
    <property type="match status" value="1"/>
</dbReference>
<dbReference type="Pfam" id="PF00408">
    <property type="entry name" value="PGM_PMM_IV"/>
    <property type="match status" value="1"/>
</dbReference>
<dbReference type="InterPro" id="IPR005843">
    <property type="entry name" value="A-D-PHexomutase_C"/>
</dbReference>
<evidence type="ECO:0000256" key="3">
    <source>
        <dbReference type="ARBA" id="ARBA00010231"/>
    </source>
</evidence>
<comment type="catalytic activity">
    <reaction evidence="1 12">
        <text>N-acetyl-alpha-D-glucosamine 1-phosphate = N-acetyl-D-glucosamine 6-phosphate</text>
        <dbReference type="Rhea" id="RHEA:23804"/>
        <dbReference type="ChEBI" id="CHEBI:57513"/>
        <dbReference type="ChEBI" id="CHEBI:57776"/>
        <dbReference type="EC" id="5.4.2.3"/>
    </reaction>
</comment>
<sequence>MDFNLIKNNFLKYNNNDNNLITYGTAGFRNNSNCLDSVFFIVGLLAGLRSKKLDGKIIGIMVTASHNPEEDNGVKLIDPKGEMLISTWEKYASQLANSKTEEDLILNLNKVIKFENINLNQIGKIIFGYDTRPSCKKLINSLKDGLKTFQDNSMQVIDMGLKTTPQLHYLVKSLNDNGNYGKPTEEGYYEKLSTAFISLNAQTSTSYTLTIDCANGVGAPKLEELKPYLKNSPLELKLLSTDISTLGKLNKDCGADFVKTHQSPPRGITLEPFARACSFDGDADRVVYYYFNDKIFRLMDGDKIATLVASYIKELVELEPLSIKENLHIGVVQTAYANGNSTRYIEKELGLPITCTPTGVKHLHHAAQAYDIGIYFEANGHGTVLFSDDLIKKLSTTSKLYQLAALINQTVGDSISDMLLVETILNARRWSMLDWDQGYEELPNRLVKVLVTDRRVFVTEDAERKLVEPVGMQAKLDDIVKGYQSGRSFVRPSGTEDCVRVYAEAATRELTDELAFKVAGMVFNFSGKGDKPKEFL</sequence>
<feature type="domain" description="Alpha-D-phosphohexomutase alpha/beta/alpha" evidence="17">
    <location>
        <begin position="58"/>
        <end position="98"/>
    </location>
</feature>
<evidence type="ECO:0000256" key="15">
    <source>
        <dbReference type="PIRSR" id="PIRSR016408-3"/>
    </source>
</evidence>
<dbReference type="GO" id="GO:0004610">
    <property type="term" value="F:phosphoacetylglucosamine mutase activity"/>
    <property type="evidence" value="ECO:0007669"/>
    <property type="project" value="UniProtKB-UniRule"/>
</dbReference>
<evidence type="ECO:0000256" key="13">
    <source>
        <dbReference type="PIRSR" id="PIRSR016408-1"/>
    </source>
</evidence>
<dbReference type="InterPro" id="IPR036900">
    <property type="entry name" value="A-D-PHexomutase_C_sf"/>
</dbReference>
<evidence type="ECO:0000256" key="1">
    <source>
        <dbReference type="ARBA" id="ARBA00000558"/>
    </source>
</evidence>
<name>A0A9Q3DUD3_9BASI</name>
<feature type="binding site" evidence="14">
    <location>
        <begin position="377"/>
        <end position="379"/>
    </location>
    <ligand>
        <name>substrate</name>
    </ligand>
</feature>
<dbReference type="PANTHER" id="PTHR45955">
    <property type="entry name" value="PHOSPHOACETYLGLUCOSAMINE MUTASE"/>
    <property type="match status" value="1"/>
</dbReference>
<dbReference type="EMBL" id="AVOT02019996">
    <property type="protein sequence ID" value="MBW0507933.1"/>
    <property type="molecule type" value="Genomic_DNA"/>
</dbReference>
<evidence type="ECO:0000256" key="9">
    <source>
        <dbReference type="ARBA" id="ARBA00023277"/>
    </source>
</evidence>
<evidence type="ECO:0000256" key="12">
    <source>
        <dbReference type="PIRNR" id="PIRNR016408"/>
    </source>
</evidence>
<comment type="similarity">
    <text evidence="3 12">Belongs to the phosphohexose mutase family.</text>
</comment>
<dbReference type="InterPro" id="IPR049022">
    <property type="entry name" value="AMG1_III"/>
</dbReference>
<feature type="binding site" evidence="15">
    <location>
        <position position="284"/>
    </location>
    <ligand>
        <name>Mg(2+)</name>
        <dbReference type="ChEBI" id="CHEBI:18420"/>
    </ligand>
</feature>
<dbReference type="Pfam" id="PF02878">
    <property type="entry name" value="PGM_PMM_I"/>
    <property type="match status" value="2"/>
</dbReference>
<dbReference type="SUPFAM" id="SSF55957">
    <property type="entry name" value="Phosphoglucomutase, C-terminal domain"/>
    <property type="match status" value="1"/>
</dbReference>
<evidence type="ECO:0000313" key="21">
    <source>
        <dbReference type="Proteomes" id="UP000765509"/>
    </source>
</evidence>
<keyword evidence="9" id="KW-0119">Carbohydrate metabolism</keyword>
<evidence type="ECO:0000256" key="5">
    <source>
        <dbReference type="ARBA" id="ARBA00022553"/>
    </source>
</evidence>
<dbReference type="PROSITE" id="PS00710">
    <property type="entry name" value="PGM_PMM"/>
    <property type="match status" value="1"/>
</dbReference>
<dbReference type="Proteomes" id="UP000765509">
    <property type="component" value="Unassembled WGS sequence"/>
</dbReference>
<evidence type="ECO:0000256" key="7">
    <source>
        <dbReference type="ARBA" id="ARBA00022842"/>
    </source>
</evidence>
<keyword evidence="21" id="KW-1185">Reference proteome</keyword>
<keyword evidence="6 12" id="KW-0479">Metal-binding</keyword>
<dbReference type="InterPro" id="IPR005844">
    <property type="entry name" value="A-D-PHexomutase_a/b/a-I"/>
</dbReference>
<organism evidence="20 21">
    <name type="scientific">Austropuccinia psidii MF-1</name>
    <dbReference type="NCBI Taxonomy" id="1389203"/>
    <lineage>
        <taxon>Eukaryota</taxon>
        <taxon>Fungi</taxon>
        <taxon>Dikarya</taxon>
        <taxon>Basidiomycota</taxon>
        <taxon>Pucciniomycotina</taxon>
        <taxon>Pucciniomycetes</taxon>
        <taxon>Pucciniales</taxon>
        <taxon>Sphaerophragmiaceae</taxon>
        <taxon>Austropuccinia</taxon>
    </lineage>
</organism>
<dbReference type="Pfam" id="PF21404">
    <property type="entry name" value="AMG1_III"/>
    <property type="match status" value="1"/>
</dbReference>
<dbReference type="PIRSF" id="PIRSF016408">
    <property type="entry name" value="PAGM"/>
    <property type="match status" value="1"/>
</dbReference>
<evidence type="ECO:0000259" key="17">
    <source>
        <dbReference type="Pfam" id="PF02878"/>
    </source>
</evidence>
<feature type="binding site" description="via phosphate group" evidence="15">
    <location>
        <position position="65"/>
    </location>
    <ligand>
        <name>Mg(2+)</name>
        <dbReference type="ChEBI" id="CHEBI:18420"/>
    </ligand>
</feature>
<dbReference type="AlphaFoldDB" id="A0A9Q3DUD3"/>
<evidence type="ECO:0000256" key="2">
    <source>
        <dbReference type="ARBA" id="ARBA00004865"/>
    </source>
</evidence>
<dbReference type="GO" id="GO:0005975">
    <property type="term" value="P:carbohydrate metabolic process"/>
    <property type="evidence" value="ECO:0007669"/>
    <property type="project" value="InterPro"/>
</dbReference>
<comment type="cofactor">
    <cofactor evidence="12 15">
        <name>Mg(2+)</name>
        <dbReference type="ChEBI" id="CHEBI:18420"/>
    </cofactor>
    <text evidence="12 15">Binds 1 Mg(2+) ion per subunit.</text>
</comment>
<dbReference type="Gene3D" id="3.30.310.50">
    <property type="entry name" value="Alpha-D-phosphohexomutase, C-terminal domain"/>
    <property type="match status" value="1"/>
</dbReference>
<reference evidence="20" key="1">
    <citation type="submission" date="2021-03" db="EMBL/GenBank/DDBJ databases">
        <title>Draft genome sequence of rust myrtle Austropuccinia psidii MF-1, a brazilian biotype.</title>
        <authorList>
            <person name="Quecine M.C."/>
            <person name="Pachon D.M.R."/>
            <person name="Bonatelli M.L."/>
            <person name="Correr F.H."/>
            <person name="Franceschini L.M."/>
            <person name="Leite T.F."/>
            <person name="Margarido G.R.A."/>
            <person name="Almeida C.A."/>
            <person name="Ferrarezi J.A."/>
            <person name="Labate C.A."/>
        </authorList>
    </citation>
    <scope>NUCLEOTIDE SEQUENCE</scope>
    <source>
        <strain evidence="20">MF-1</strain>
    </source>
</reference>
<evidence type="ECO:0000259" key="16">
    <source>
        <dbReference type="Pfam" id="PF00408"/>
    </source>
</evidence>
<feature type="binding site" evidence="14">
    <location>
        <position position="500"/>
    </location>
    <ligand>
        <name>substrate</name>
    </ligand>
</feature>
<evidence type="ECO:0000256" key="14">
    <source>
        <dbReference type="PIRSR" id="PIRSR016408-2"/>
    </source>
</evidence>